<protein>
    <recommendedName>
        <fullName evidence="3">Tetratricopeptide repeat protein</fullName>
    </recommendedName>
</protein>
<dbReference type="STRING" id="272123.Anacy_2038"/>
<dbReference type="Proteomes" id="UP000010474">
    <property type="component" value="Chromosome"/>
</dbReference>
<sequence>MAKITVINNTVEFKNKNSNTWIKIAKGSSQQIVRGDSIRKTTASGSISVVCNNGVSGQDLFTVNQSFRLSDICPINPPQSTPNNAIPVIITPRSTFLISNQPIIRWNNAIGATSYTIQLIDQDANEIWKKDVNSSDVCQGGICETHYSGNSLETNQIYKLIINTNTGRSTQEIAVPNMGFQVIDAARVSEINQKIEDTKSLGLSNTEQALKISEIYEQDNLIAEAILILENLSDTDKTSDIYCKLGQFYYYYLDLTSEGEELLQTAIDKASDEKQLAVAQLELAEVKIIFGQKAEAKTLLEQSLNNYTLLAEQDDIDYVNQKIQQLSP</sequence>
<keyword evidence="2" id="KW-1185">Reference proteome</keyword>
<dbReference type="HOGENOM" id="CLU_065971_0_0_3"/>
<dbReference type="EMBL" id="CP003659">
    <property type="protein sequence ID" value="AFZ57518.1"/>
    <property type="molecule type" value="Genomic_DNA"/>
</dbReference>
<evidence type="ECO:0000313" key="2">
    <source>
        <dbReference type="Proteomes" id="UP000010474"/>
    </source>
</evidence>
<dbReference type="OrthoDB" id="459662at2"/>
<evidence type="ECO:0008006" key="3">
    <source>
        <dbReference type="Google" id="ProtNLM"/>
    </source>
</evidence>
<reference evidence="2" key="1">
    <citation type="journal article" date="2013" name="Proc. Natl. Acad. Sci. U.S.A.">
        <title>Improving the coverage of the cyanobacterial phylum using diversity-driven genome sequencing.</title>
        <authorList>
            <person name="Shih P.M."/>
            <person name="Wu D."/>
            <person name="Latifi A."/>
            <person name="Axen S.D."/>
            <person name="Fewer D.P."/>
            <person name="Talla E."/>
            <person name="Calteau A."/>
            <person name="Cai F."/>
            <person name="Tandeau de Marsac N."/>
            <person name="Rippka R."/>
            <person name="Herdman M."/>
            <person name="Sivonen K."/>
            <person name="Coursin T."/>
            <person name="Laurent T."/>
            <person name="Goodwin L."/>
            <person name="Nolan M."/>
            <person name="Davenport K.W."/>
            <person name="Han C.S."/>
            <person name="Rubin E.M."/>
            <person name="Eisen J.A."/>
            <person name="Woyke T."/>
            <person name="Gugger M."/>
            <person name="Kerfeld C.A."/>
        </authorList>
    </citation>
    <scope>NUCLEOTIDE SEQUENCE [LARGE SCALE GENOMIC DNA]</scope>
    <source>
        <strain evidence="2">ATCC 27899 / PCC 7122</strain>
    </source>
</reference>
<dbReference type="RefSeq" id="WP_015214164.1">
    <property type="nucleotide sequence ID" value="NC_019771.1"/>
</dbReference>
<dbReference type="eggNOG" id="COG0457">
    <property type="taxonomic scope" value="Bacteria"/>
</dbReference>
<proteinExistence type="predicted"/>
<evidence type="ECO:0000313" key="1">
    <source>
        <dbReference type="EMBL" id="AFZ57518.1"/>
    </source>
</evidence>
<accession>K9ZE82</accession>
<dbReference type="PATRIC" id="fig|272123.3.peg.2218"/>
<dbReference type="AlphaFoldDB" id="K9ZE82"/>
<dbReference type="KEGG" id="acy:Anacy_2038"/>
<organism evidence="1 2">
    <name type="scientific">Anabaena cylindrica (strain ATCC 27899 / PCC 7122)</name>
    <dbReference type="NCBI Taxonomy" id="272123"/>
    <lineage>
        <taxon>Bacteria</taxon>
        <taxon>Bacillati</taxon>
        <taxon>Cyanobacteriota</taxon>
        <taxon>Cyanophyceae</taxon>
        <taxon>Nostocales</taxon>
        <taxon>Nostocaceae</taxon>
        <taxon>Anabaena</taxon>
    </lineage>
</organism>
<name>K9ZE82_ANACC</name>
<gene>
    <name evidence="1" type="ordered locus">Anacy_2038</name>
</gene>